<proteinExistence type="inferred from homology"/>
<name>A0ABT4TLM8_9ACTN</name>
<dbReference type="InterPro" id="IPR036812">
    <property type="entry name" value="NAD(P)_OxRdtase_dom_sf"/>
</dbReference>
<dbReference type="Gene3D" id="3.20.20.100">
    <property type="entry name" value="NADP-dependent oxidoreductase domain"/>
    <property type="match status" value="1"/>
</dbReference>
<keyword evidence="3" id="KW-0560">Oxidoreductase</keyword>
<keyword evidence="6" id="KW-1185">Reference proteome</keyword>
<dbReference type="RefSeq" id="WP_270678171.1">
    <property type="nucleotide sequence ID" value="NZ_JAQFWP010000022.1"/>
</dbReference>
<feature type="domain" description="NADP-dependent oxidoreductase" evidence="4">
    <location>
        <begin position="18"/>
        <end position="261"/>
    </location>
</feature>
<gene>
    <name evidence="5" type="ORF">O4U47_13420</name>
</gene>
<protein>
    <submittedName>
        <fullName evidence="5">Aldo/keto reductase</fullName>
    </submittedName>
</protein>
<evidence type="ECO:0000256" key="3">
    <source>
        <dbReference type="ARBA" id="ARBA00023002"/>
    </source>
</evidence>
<dbReference type="Pfam" id="PF00248">
    <property type="entry name" value="Aldo_ket_red"/>
    <property type="match status" value="1"/>
</dbReference>
<sequence>MFEVPEVTLNNGVRMPQLGFGVWQVGSAEATDAVGTALQAGYRSIDTAAAYGNEDGVGEAVRRSGIARDDLFITSKLWNSDQGYDATMRAFDASMQRLGLEQLDLYLIHWPLPARDAYVSTWKALERLYADGRVHAIGVSNFHASHLERVMDEGGITPMVNQIELHPRLVQEELRRFDAEHGIITEAWSPLGQGNLLQDPAIVKIAEAYGKAPAQVIIRWHLQLGNVVIPKSVTPERIRANIDVFDFELSSGDMEAITALNADQRFGPDPDTFDVAD</sequence>
<dbReference type="SUPFAM" id="SSF51430">
    <property type="entry name" value="NAD(P)-linked oxidoreductase"/>
    <property type="match status" value="1"/>
</dbReference>
<dbReference type="PROSITE" id="PS00798">
    <property type="entry name" value="ALDOKETO_REDUCTASE_1"/>
    <property type="match status" value="1"/>
</dbReference>
<accession>A0ABT4TLM8</accession>
<dbReference type="InterPro" id="IPR023210">
    <property type="entry name" value="NADP_OxRdtase_dom"/>
</dbReference>
<dbReference type="PIRSF" id="PIRSF000097">
    <property type="entry name" value="AKR"/>
    <property type="match status" value="1"/>
</dbReference>
<evidence type="ECO:0000313" key="6">
    <source>
        <dbReference type="Proteomes" id="UP001165685"/>
    </source>
</evidence>
<dbReference type="InterPro" id="IPR020471">
    <property type="entry name" value="AKR"/>
</dbReference>
<keyword evidence="2" id="KW-0521">NADP</keyword>
<dbReference type="EMBL" id="JAQFWP010000022">
    <property type="protein sequence ID" value="MDA2805516.1"/>
    <property type="molecule type" value="Genomic_DNA"/>
</dbReference>
<evidence type="ECO:0000259" key="4">
    <source>
        <dbReference type="Pfam" id="PF00248"/>
    </source>
</evidence>
<evidence type="ECO:0000256" key="1">
    <source>
        <dbReference type="ARBA" id="ARBA00007905"/>
    </source>
</evidence>
<dbReference type="PANTHER" id="PTHR43827">
    <property type="entry name" value="2,5-DIKETO-D-GLUCONIC ACID REDUCTASE"/>
    <property type="match status" value="1"/>
</dbReference>
<comment type="caution">
    <text evidence="5">The sequence shown here is derived from an EMBL/GenBank/DDBJ whole genome shotgun (WGS) entry which is preliminary data.</text>
</comment>
<evidence type="ECO:0000256" key="2">
    <source>
        <dbReference type="ARBA" id="ARBA00022857"/>
    </source>
</evidence>
<evidence type="ECO:0000313" key="5">
    <source>
        <dbReference type="EMBL" id="MDA2805516.1"/>
    </source>
</evidence>
<reference evidence="5" key="1">
    <citation type="submission" date="2023-01" db="EMBL/GenBank/DDBJ databases">
        <title>Draft genome sequence of Nocardiopsis sp. LSu2-4 isolated from halophytes.</title>
        <authorList>
            <person name="Duangmal K."/>
            <person name="Chantavorakit T."/>
        </authorList>
    </citation>
    <scope>NUCLEOTIDE SEQUENCE</scope>
    <source>
        <strain evidence="5">LSu2-4</strain>
    </source>
</reference>
<organism evidence="5 6">
    <name type="scientific">Nocardiopsis suaedae</name>
    <dbReference type="NCBI Taxonomy" id="3018444"/>
    <lineage>
        <taxon>Bacteria</taxon>
        <taxon>Bacillati</taxon>
        <taxon>Actinomycetota</taxon>
        <taxon>Actinomycetes</taxon>
        <taxon>Streptosporangiales</taxon>
        <taxon>Nocardiopsidaceae</taxon>
        <taxon>Nocardiopsis</taxon>
    </lineage>
</organism>
<dbReference type="Proteomes" id="UP001165685">
    <property type="component" value="Unassembled WGS sequence"/>
</dbReference>
<dbReference type="InterPro" id="IPR018170">
    <property type="entry name" value="Aldo/ket_reductase_CS"/>
</dbReference>
<dbReference type="PRINTS" id="PR00069">
    <property type="entry name" value="ALDKETRDTASE"/>
</dbReference>
<dbReference type="PROSITE" id="PS00063">
    <property type="entry name" value="ALDOKETO_REDUCTASE_3"/>
    <property type="match status" value="1"/>
</dbReference>
<dbReference type="PANTHER" id="PTHR43827:SF3">
    <property type="entry name" value="NADP-DEPENDENT OXIDOREDUCTASE DOMAIN-CONTAINING PROTEIN"/>
    <property type="match status" value="1"/>
</dbReference>
<comment type="similarity">
    <text evidence="1">Belongs to the aldo/keto reductase family.</text>
</comment>